<sequence length="626" mass="69278">MDPRLLDYYNRELQFVREMGAEFAQAYPRIAARLGVDGVECADPYVERLLEGFAFLAARVQLKLDARHPDFTQHLLEMVYPHYLQPTPSCTVVELAPDLKESALVGGHVVKRGTSLRSPLVKGDRISCEFRTAHDVTLWPLIVTEAKYLSGSGALASQGVATDGRARAAIRLRLKTAPGVKWKQLPLDSLTFHVKATADLAHRVVEQIAADCMGMYVRSSRAHGQSASVHFRPASSVRQVGLDDHEALLPVTRQGFQGYRLLQEYFAFAERFLFFSVNDLREAVQTCEGDELEIYLAMERAHVGLENALDASHFRMFCTPAINLFPRALDRVHVTSRETEYHLVPDRNRPMDFEVHSVQQMEGIGAGGESITQIRPFYSVGHGGDAYDSSYYTMQRRPRLLSAKQQQSGARSAYVGSECFVSIVDAAQGQRTGQIRQLDVQALCTNRDLPIQLATGTARTDFSVEGGAPVEAVRCIAGPSYPRQSPGMGATAWKLISHLSLNYLSLIERTPESGAEMLRDMLALYADSNDVTALRQVDGVRTVGYNTVVRRAPVEGPISYARGLEITVTLDDAAFEGVGIVTLGSVLDRFFARYVSLNSFTQTRLASVARGVIKTWPVRVGCRRSI</sequence>
<comment type="caution">
    <text evidence="1">The sequence shown here is derived from an EMBL/GenBank/DDBJ whole genome shotgun (WGS) entry which is preliminary data.</text>
</comment>
<proteinExistence type="predicted"/>
<dbReference type="NCBIfam" id="TIGR03359">
    <property type="entry name" value="VI_chp_6"/>
    <property type="match status" value="1"/>
</dbReference>
<dbReference type="RefSeq" id="WP_203168843.1">
    <property type="nucleotide sequence ID" value="NZ_JAEVLS010000004.1"/>
</dbReference>
<evidence type="ECO:0000313" key="1">
    <source>
        <dbReference type="EMBL" id="MBM0106728.1"/>
    </source>
</evidence>
<gene>
    <name evidence="1" type="primary">tssF</name>
    <name evidence="1" type="ORF">JM946_18505</name>
</gene>
<dbReference type="InterPro" id="IPR010272">
    <property type="entry name" value="T6SS_TssF"/>
</dbReference>
<dbReference type="PANTHER" id="PTHR35370">
    <property type="entry name" value="CYTOPLASMIC PROTEIN-RELATED-RELATED"/>
    <property type="match status" value="1"/>
</dbReference>
<name>A0ABS1X0J6_9GAMM</name>
<dbReference type="Proteomes" id="UP000661077">
    <property type="component" value="Unassembled WGS sequence"/>
</dbReference>
<dbReference type="PANTHER" id="PTHR35370:SF1">
    <property type="entry name" value="TYPE VI SECRETION SYSTEM COMPONENT TSSF1"/>
    <property type="match status" value="1"/>
</dbReference>
<keyword evidence="2" id="KW-1185">Reference proteome</keyword>
<evidence type="ECO:0000313" key="2">
    <source>
        <dbReference type="Proteomes" id="UP000661077"/>
    </source>
</evidence>
<accession>A0ABS1X0J6</accession>
<reference evidence="1 2" key="1">
    <citation type="journal article" date="2021" name="Int. J. Syst. Evol. Microbiol.">
        <title>Steroidobacter gossypii sp. nov., isolated from soil of cotton cropping field.</title>
        <authorList>
            <person name="Huang R."/>
            <person name="Yang S."/>
            <person name="Zhen C."/>
            <person name="Liu W."/>
        </authorList>
    </citation>
    <scope>NUCLEOTIDE SEQUENCE [LARGE SCALE GENOMIC DNA]</scope>
    <source>
        <strain evidence="1 2">S1-65</strain>
    </source>
</reference>
<protein>
    <submittedName>
        <fullName evidence="1">Type VI secretion system baseplate subunit TssF</fullName>
    </submittedName>
</protein>
<organism evidence="1 2">
    <name type="scientific">Steroidobacter gossypii</name>
    <dbReference type="NCBI Taxonomy" id="2805490"/>
    <lineage>
        <taxon>Bacteria</taxon>
        <taxon>Pseudomonadati</taxon>
        <taxon>Pseudomonadota</taxon>
        <taxon>Gammaproteobacteria</taxon>
        <taxon>Steroidobacterales</taxon>
        <taxon>Steroidobacteraceae</taxon>
        <taxon>Steroidobacter</taxon>
    </lineage>
</organism>
<dbReference type="Pfam" id="PF05947">
    <property type="entry name" value="T6SS_TssF"/>
    <property type="match status" value="1"/>
</dbReference>
<dbReference type="PIRSF" id="PIRSF028304">
    <property type="entry name" value="UCP028304"/>
    <property type="match status" value="1"/>
</dbReference>
<dbReference type="EMBL" id="JAEVLS010000004">
    <property type="protein sequence ID" value="MBM0106728.1"/>
    <property type="molecule type" value="Genomic_DNA"/>
</dbReference>